<sequence length="151" mass="16216">MAGPSGFCASWLPLRGAGNAAVTVYMHSSSRRGVFSTATGFRAAAEPGENRARPWRFSGVACFLLEGQLPRPRGRTGLPPAPPESHGASALHSAADVTHRLSLVLRFVSICALPSVRARERLFPFVLLPRLRPAHSALTFPSSETLVRSRS</sequence>
<name>A0A7J8INJ5_ROUAE</name>
<keyword evidence="2" id="KW-1185">Reference proteome</keyword>
<accession>A0A7J8INJ5</accession>
<proteinExistence type="predicted"/>
<gene>
    <name evidence="1" type="ORF">HJG63_010848</name>
</gene>
<organism evidence="1 2">
    <name type="scientific">Rousettus aegyptiacus</name>
    <name type="common">Egyptian fruit bat</name>
    <name type="synonym">Pteropus aegyptiacus</name>
    <dbReference type="NCBI Taxonomy" id="9407"/>
    <lineage>
        <taxon>Eukaryota</taxon>
        <taxon>Metazoa</taxon>
        <taxon>Chordata</taxon>
        <taxon>Craniata</taxon>
        <taxon>Vertebrata</taxon>
        <taxon>Euteleostomi</taxon>
        <taxon>Mammalia</taxon>
        <taxon>Eutheria</taxon>
        <taxon>Laurasiatheria</taxon>
        <taxon>Chiroptera</taxon>
        <taxon>Yinpterochiroptera</taxon>
        <taxon>Pteropodoidea</taxon>
        <taxon>Pteropodidae</taxon>
        <taxon>Rousettinae</taxon>
        <taxon>Rousettus</taxon>
    </lineage>
</organism>
<evidence type="ECO:0000313" key="2">
    <source>
        <dbReference type="Proteomes" id="UP000593571"/>
    </source>
</evidence>
<dbReference type="EMBL" id="JACASE010000003">
    <property type="protein sequence ID" value="KAF6485719.1"/>
    <property type="molecule type" value="Genomic_DNA"/>
</dbReference>
<reference evidence="1 2" key="1">
    <citation type="journal article" date="2020" name="Nature">
        <title>Six reference-quality genomes reveal evolution of bat adaptations.</title>
        <authorList>
            <person name="Jebb D."/>
            <person name="Huang Z."/>
            <person name="Pippel M."/>
            <person name="Hughes G.M."/>
            <person name="Lavrichenko K."/>
            <person name="Devanna P."/>
            <person name="Winkler S."/>
            <person name="Jermiin L.S."/>
            <person name="Skirmuntt E.C."/>
            <person name="Katzourakis A."/>
            <person name="Burkitt-Gray L."/>
            <person name="Ray D.A."/>
            <person name="Sullivan K.A.M."/>
            <person name="Roscito J.G."/>
            <person name="Kirilenko B.M."/>
            <person name="Davalos L.M."/>
            <person name="Corthals A.P."/>
            <person name="Power M.L."/>
            <person name="Jones G."/>
            <person name="Ransome R.D."/>
            <person name="Dechmann D.K.N."/>
            <person name="Locatelli A.G."/>
            <person name="Puechmaille S.J."/>
            <person name="Fedrigo O."/>
            <person name="Jarvis E.D."/>
            <person name="Hiller M."/>
            <person name="Vernes S.C."/>
            <person name="Myers E.W."/>
            <person name="Teeling E.C."/>
        </authorList>
    </citation>
    <scope>NUCLEOTIDE SEQUENCE [LARGE SCALE GENOMIC DNA]</scope>
    <source>
        <strain evidence="1">MRouAeg1</strain>
        <tissue evidence="1">Muscle</tissue>
    </source>
</reference>
<comment type="caution">
    <text evidence="1">The sequence shown here is derived from an EMBL/GenBank/DDBJ whole genome shotgun (WGS) entry which is preliminary data.</text>
</comment>
<dbReference type="AlphaFoldDB" id="A0A7J8INJ5"/>
<dbReference type="Proteomes" id="UP000593571">
    <property type="component" value="Unassembled WGS sequence"/>
</dbReference>
<evidence type="ECO:0000313" key="1">
    <source>
        <dbReference type="EMBL" id="KAF6485719.1"/>
    </source>
</evidence>
<protein>
    <submittedName>
        <fullName evidence="1">Uncharacterized protein</fullName>
    </submittedName>
</protein>